<gene>
    <name evidence="2" type="ORF">ERS007703_01998</name>
    <name evidence="3" type="ORF">ERS007739_00353</name>
</gene>
<reference evidence="4 5" key="3">
    <citation type="submission" date="2015-03" db="EMBL/GenBank/DDBJ databases">
        <authorList>
            <consortium name="Pathogen Informatics"/>
        </authorList>
    </citation>
    <scope>NUCLEOTIDE SEQUENCE [LARGE SCALE GENOMIC DNA]</scope>
    <source>
        <strain evidence="4">K00500041</strain>
        <strain evidence="5">N09902308</strain>
    </source>
</reference>
<evidence type="ECO:0000313" key="3">
    <source>
        <dbReference type="EMBL" id="COW93213.1"/>
    </source>
</evidence>
<evidence type="ECO:0000313" key="2">
    <source>
        <dbReference type="EMBL" id="COV75669.1"/>
    </source>
</evidence>
<protein>
    <submittedName>
        <fullName evidence="2">Uncharacterized protein</fullName>
    </submittedName>
</protein>
<evidence type="ECO:0000313" key="5">
    <source>
        <dbReference type="Proteomes" id="UP000039021"/>
    </source>
</evidence>
<evidence type="ECO:0000256" key="1">
    <source>
        <dbReference type="SAM" id="MobiDB-lite"/>
    </source>
</evidence>
<reference evidence="3" key="1">
    <citation type="submission" date="2015-03" db="EMBL/GenBank/DDBJ databases">
        <authorList>
            <consortium name="Pathogen Informatics"/>
            <person name="Murphy D."/>
        </authorList>
    </citation>
    <scope>NUCLEOTIDE SEQUENCE</scope>
    <source>
        <strain evidence="3">N09902308</strain>
    </source>
</reference>
<dbReference type="EMBL" id="CSBK01000097">
    <property type="protein sequence ID" value="COW93213.1"/>
    <property type="molecule type" value="Genomic_DNA"/>
</dbReference>
<dbReference type="AlphaFoldDB" id="A0A0U0R634"/>
<organism evidence="2 4">
    <name type="scientific">Mycobacterium tuberculosis</name>
    <dbReference type="NCBI Taxonomy" id="1773"/>
    <lineage>
        <taxon>Bacteria</taxon>
        <taxon>Bacillati</taxon>
        <taxon>Actinomycetota</taxon>
        <taxon>Actinomycetes</taxon>
        <taxon>Mycobacteriales</taxon>
        <taxon>Mycobacteriaceae</taxon>
        <taxon>Mycobacterium</taxon>
        <taxon>Mycobacterium tuberculosis complex</taxon>
    </lineage>
</organism>
<evidence type="ECO:0000313" key="4">
    <source>
        <dbReference type="Proteomes" id="UP000038802"/>
    </source>
</evidence>
<reference evidence="2" key="2">
    <citation type="submission" date="2015-03" db="EMBL/GenBank/DDBJ databases">
        <authorList>
            <person name="Murphy D."/>
        </authorList>
    </citation>
    <scope>NUCLEOTIDE SEQUENCE [LARGE SCALE GENOMIC DNA]</scope>
    <source>
        <strain evidence="2">K00500041</strain>
    </source>
</reference>
<accession>A0A0U0R634</accession>
<name>A0A0U0R634_MYCTX</name>
<proteinExistence type="predicted"/>
<feature type="compositionally biased region" description="Low complexity" evidence="1">
    <location>
        <begin position="19"/>
        <end position="34"/>
    </location>
</feature>
<sequence>MICDIRILVPCSSPLTRDTTGTQGRSSLLSSTSTPRKPCEGTPMTTTSAQLAASVKSVVARRVSLSTTSLPRYRLLRWLSLMSCAVTAERTHCKVGPRRAQMEATVVPQEPPPRTTTLGSRLLAAMAFSVLRQPDI</sequence>
<dbReference type="Proteomes" id="UP000038802">
    <property type="component" value="Unassembled WGS sequence"/>
</dbReference>
<dbReference type="Proteomes" id="UP000039021">
    <property type="component" value="Unassembled WGS sequence"/>
</dbReference>
<dbReference type="EMBL" id="CSAE01000194">
    <property type="protein sequence ID" value="COV75669.1"/>
    <property type="molecule type" value="Genomic_DNA"/>
</dbReference>
<feature type="region of interest" description="Disordered" evidence="1">
    <location>
        <begin position="16"/>
        <end position="44"/>
    </location>
</feature>